<gene>
    <name evidence="1" type="ORF">RRG08_034797</name>
</gene>
<evidence type="ECO:0000313" key="1">
    <source>
        <dbReference type="EMBL" id="KAK3738508.1"/>
    </source>
</evidence>
<comment type="caution">
    <text evidence="1">The sequence shown here is derived from an EMBL/GenBank/DDBJ whole genome shotgun (WGS) entry which is preliminary data.</text>
</comment>
<protein>
    <submittedName>
        <fullName evidence="1">Uncharacterized protein</fullName>
    </submittedName>
</protein>
<proteinExistence type="predicted"/>
<keyword evidence="2" id="KW-1185">Reference proteome</keyword>
<sequence>MDGRGSLASIKRQKEDPSSVTQLLRVCRTDYSGMTTLGREIRPDRGSLARSSRSCQALDQVMGVEQEYFAFRLTLDSGQSLECQTIRFGPSSGDPNVRRSDGKAVELITREIAS</sequence>
<dbReference type="AlphaFoldDB" id="A0AAE0YA90"/>
<accession>A0AAE0YA90</accession>
<dbReference type="Proteomes" id="UP001283361">
    <property type="component" value="Unassembled WGS sequence"/>
</dbReference>
<evidence type="ECO:0000313" key="2">
    <source>
        <dbReference type="Proteomes" id="UP001283361"/>
    </source>
</evidence>
<organism evidence="1 2">
    <name type="scientific">Elysia crispata</name>
    <name type="common">lettuce slug</name>
    <dbReference type="NCBI Taxonomy" id="231223"/>
    <lineage>
        <taxon>Eukaryota</taxon>
        <taxon>Metazoa</taxon>
        <taxon>Spiralia</taxon>
        <taxon>Lophotrochozoa</taxon>
        <taxon>Mollusca</taxon>
        <taxon>Gastropoda</taxon>
        <taxon>Heterobranchia</taxon>
        <taxon>Euthyneura</taxon>
        <taxon>Panpulmonata</taxon>
        <taxon>Sacoglossa</taxon>
        <taxon>Placobranchoidea</taxon>
        <taxon>Plakobranchidae</taxon>
        <taxon>Elysia</taxon>
    </lineage>
</organism>
<reference evidence="1" key="1">
    <citation type="journal article" date="2023" name="G3 (Bethesda)">
        <title>A reference genome for the long-term kleptoplast-retaining sea slug Elysia crispata morphotype clarki.</title>
        <authorList>
            <person name="Eastman K.E."/>
            <person name="Pendleton A.L."/>
            <person name="Shaikh M.A."/>
            <person name="Suttiyut T."/>
            <person name="Ogas R."/>
            <person name="Tomko P."/>
            <person name="Gavelis G."/>
            <person name="Widhalm J.R."/>
            <person name="Wisecaver J.H."/>
        </authorList>
    </citation>
    <scope>NUCLEOTIDE SEQUENCE</scope>
    <source>
        <strain evidence="1">ECLA1</strain>
    </source>
</reference>
<name>A0AAE0YA90_9GAST</name>
<dbReference type="EMBL" id="JAWDGP010006596">
    <property type="protein sequence ID" value="KAK3738508.1"/>
    <property type="molecule type" value="Genomic_DNA"/>
</dbReference>